<dbReference type="Proteomes" id="UP000823674">
    <property type="component" value="Chromosome A02"/>
</dbReference>
<keyword evidence="3" id="KW-1185">Reference proteome</keyword>
<comment type="caution">
    <text evidence="2">The sequence shown here is derived from an EMBL/GenBank/DDBJ whole genome shotgun (WGS) entry which is preliminary data.</text>
</comment>
<accession>A0ABQ7NK09</accession>
<evidence type="ECO:0000313" key="3">
    <source>
        <dbReference type="Proteomes" id="UP000823674"/>
    </source>
</evidence>
<organism evidence="2 3">
    <name type="scientific">Brassica rapa subsp. trilocularis</name>
    <dbReference type="NCBI Taxonomy" id="1813537"/>
    <lineage>
        <taxon>Eukaryota</taxon>
        <taxon>Viridiplantae</taxon>
        <taxon>Streptophyta</taxon>
        <taxon>Embryophyta</taxon>
        <taxon>Tracheophyta</taxon>
        <taxon>Spermatophyta</taxon>
        <taxon>Magnoliopsida</taxon>
        <taxon>eudicotyledons</taxon>
        <taxon>Gunneridae</taxon>
        <taxon>Pentapetalae</taxon>
        <taxon>rosids</taxon>
        <taxon>malvids</taxon>
        <taxon>Brassicales</taxon>
        <taxon>Brassicaceae</taxon>
        <taxon>Brassiceae</taxon>
        <taxon>Brassica</taxon>
    </lineage>
</organism>
<proteinExistence type="predicted"/>
<name>A0ABQ7NK09_BRACM</name>
<dbReference type="Gene3D" id="3.30.420.10">
    <property type="entry name" value="Ribonuclease H-like superfamily/Ribonuclease H"/>
    <property type="match status" value="1"/>
</dbReference>
<evidence type="ECO:0000313" key="2">
    <source>
        <dbReference type="EMBL" id="KAG5411202.1"/>
    </source>
</evidence>
<dbReference type="EMBL" id="JADBGQ010000002">
    <property type="protein sequence ID" value="KAG5411202.1"/>
    <property type="molecule type" value="Genomic_DNA"/>
</dbReference>
<gene>
    <name evidence="2" type="primary">A02g509740.1_BraROA</name>
    <name evidence="2" type="ORF">IGI04_007521</name>
</gene>
<dbReference type="Pfam" id="PF13456">
    <property type="entry name" value="RVT_3"/>
    <property type="match status" value="1"/>
</dbReference>
<reference evidence="2 3" key="1">
    <citation type="submission" date="2021-03" db="EMBL/GenBank/DDBJ databases">
        <authorList>
            <person name="King G.J."/>
            <person name="Bancroft I."/>
            <person name="Baten A."/>
            <person name="Bloomfield J."/>
            <person name="Borpatragohain P."/>
            <person name="He Z."/>
            <person name="Irish N."/>
            <person name="Irwin J."/>
            <person name="Liu K."/>
            <person name="Mauleon R.P."/>
            <person name="Moore J."/>
            <person name="Morris R."/>
            <person name="Ostergaard L."/>
            <person name="Wang B."/>
            <person name="Wells R."/>
        </authorList>
    </citation>
    <scope>NUCLEOTIDE SEQUENCE [LARGE SCALE GENOMIC DNA]</scope>
    <source>
        <strain evidence="2">R-o-18</strain>
        <tissue evidence="2">Leaf</tissue>
    </source>
</reference>
<feature type="non-terminal residue" evidence="2">
    <location>
        <position position="63"/>
    </location>
</feature>
<dbReference type="InterPro" id="IPR036397">
    <property type="entry name" value="RNaseH_sf"/>
</dbReference>
<sequence>MEGNQSSSFLSLCFYTLNEETPIAEIYGITSDIRNLILDFDFVSFVWIQRSENKAADSLAKQA</sequence>
<feature type="domain" description="RNase H type-1" evidence="1">
    <location>
        <begin position="26"/>
        <end position="63"/>
    </location>
</feature>
<protein>
    <recommendedName>
        <fullName evidence="1">RNase H type-1 domain-containing protein</fullName>
    </recommendedName>
</protein>
<dbReference type="InterPro" id="IPR002156">
    <property type="entry name" value="RNaseH_domain"/>
</dbReference>
<evidence type="ECO:0000259" key="1">
    <source>
        <dbReference type="Pfam" id="PF13456"/>
    </source>
</evidence>